<dbReference type="InterPro" id="IPR016181">
    <property type="entry name" value="Acyl_CoA_acyltransferase"/>
</dbReference>
<keyword evidence="3" id="KW-1185">Reference proteome</keyword>
<dbReference type="RefSeq" id="WP_214476419.1">
    <property type="nucleotide sequence ID" value="NZ_CP071709.1"/>
</dbReference>
<evidence type="ECO:0000259" key="1">
    <source>
        <dbReference type="PROSITE" id="PS51186"/>
    </source>
</evidence>
<evidence type="ECO:0000313" key="3">
    <source>
        <dbReference type="Proteomes" id="UP000679247"/>
    </source>
</evidence>
<proteinExistence type="predicted"/>
<name>A0ABX8FAI8_9BACI</name>
<dbReference type="EMBL" id="CP071709">
    <property type="protein sequence ID" value="QVY61321.1"/>
    <property type="molecule type" value="Genomic_DNA"/>
</dbReference>
<dbReference type="CDD" id="cd04301">
    <property type="entry name" value="NAT_SF"/>
    <property type="match status" value="1"/>
</dbReference>
<dbReference type="PROSITE" id="PS51186">
    <property type="entry name" value="GNAT"/>
    <property type="match status" value="1"/>
</dbReference>
<dbReference type="SUPFAM" id="SSF55729">
    <property type="entry name" value="Acyl-CoA N-acyltransferases (Nat)"/>
    <property type="match status" value="1"/>
</dbReference>
<protein>
    <submittedName>
        <fullName evidence="2">GNAT family N-acetyltransferase</fullName>
    </submittedName>
</protein>
<evidence type="ECO:0000313" key="2">
    <source>
        <dbReference type="EMBL" id="QVY61321.1"/>
    </source>
</evidence>
<dbReference type="Pfam" id="PF13527">
    <property type="entry name" value="Acetyltransf_9"/>
    <property type="match status" value="1"/>
</dbReference>
<accession>A0ABX8FAI8</accession>
<sequence length="345" mass="39807">MIRPYKQHDEQEINKLFHEVFGKERSAHHWEWKYKHNPAGESVMTIADEDGEVAGHVALMPAKAMWHGREVLFGARTDTMVSPRHQGKGLYKQLNNQMLVQANERGMNYLYGYPAEKAKQLFIRYTGAKEIARIPRLMKFNRPSSLALGKFPFLSFVKPLLSIVDLPFKHRPAKRKDSPYTVKQITNCSEEFDVLWEKAKNIAPIVLKRDAAYLNWRFHHHPDKQYNMLALYANEELVGYAVTSIEEKSFGRGTVKNGTIVDFLSVNSEEVQATLLDAALEQLKEAGIIQTWALEHTNYFKQLRELRFIHKDNPMPLVGKPADESMNEDDSIENWYITPADVDSF</sequence>
<organism evidence="2 3">
    <name type="scientific">Cytobacillus gottheilii</name>
    <dbReference type="NCBI Taxonomy" id="859144"/>
    <lineage>
        <taxon>Bacteria</taxon>
        <taxon>Bacillati</taxon>
        <taxon>Bacillota</taxon>
        <taxon>Bacilli</taxon>
        <taxon>Bacillales</taxon>
        <taxon>Bacillaceae</taxon>
        <taxon>Cytobacillus</taxon>
    </lineage>
</organism>
<dbReference type="InterPro" id="IPR000182">
    <property type="entry name" value="GNAT_dom"/>
</dbReference>
<dbReference type="Gene3D" id="3.40.630.30">
    <property type="match status" value="1"/>
</dbReference>
<dbReference type="Proteomes" id="UP000679247">
    <property type="component" value="Chromosome"/>
</dbReference>
<reference evidence="2 3" key="1">
    <citation type="submission" date="2021-03" db="EMBL/GenBank/DDBJ databases">
        <title>The first data on the complete genome of the tetrodotoxin-producing bacterium.</title>
        <authorList>
            <person name="Melnikova D.I."/>
            <person name="Nijland R."/>
            <person name="Magarlamov T.Y."/>
        </authorList>
    </citation>
    <scope>NUCLEOTIDE SEQUENCE [LARGE SCALE GENOMIC DNA]</scope>
    <source>
        <strain evidence="2 3">1839</strain>
    </source>
</reference>
<gene>
    <name evidence="2" type="ORF">J1899_20640</name>
</gene>
<feature type="domain" description="N-acetyltransferase" evidence="1">
    <location>
        <begin position="1"/>
        <end position="143"/>
    </location>
</feature>